<keyword evidence="3" id="KW-1185">Reference proteome</keyword>
<organism evidence="2 3">
    <name type="scientific">Candidatus Criblamydia sequanensis CRIB-18</name>
    <dbReference type="NCBI Taxonomy" id="1437425"/>
    <lineage>
        <taxon>Bacteria</taxon>
        <taxon>Pseudomonadati</taxon>
        <taxon>Chlamydiota</taxon>
        <taxon>Chlamydiia</taxon>
        <taxon>Parachlamydiales</taxon>
        <taxon>Candidatus Criblamydiaceae</taxon>
        <taxon>Candidatus Criblamydia</taxon>
    </lineage>
</organism>
<dbReference type="RefSeq" id="WP_053331701.1">
    <property type="nucleotide sequence ID" value="NZ_CCEJ010000003.1"/>
</dbReference>
<reference evidence="2" key="2">
    <citation type="submission" date="2014-09" db="EMBL/GenBank/DDBJ databases">
        <title>Criblamydia sequanensis harbors a mega-plasmid encoding arsenite resistance.</title>
        <authorList>
            <person name="Bertelli C."/>
            <person name="Goesmann A."/>
            <person name="Greub G."/>
        </authorList>
    </citation>
    <scope>NUCLEOTIDE SEQUENCE [LARGE SCALE GENOMIC DNA]</scope>
    <source>
        <strain evidence="2">CRIB-18</strain>
    </source>
</reference>
<keyword evidence="2" id="KW-0489">Methyltransferase</keyword>
<dbReference type="Gene3D" id="3.40.50.150">
    <property type="entry name" value="Vaccinia Virus protein VP39"/>
    <property type="match status" value="1"/>
</dbReference>
<evidence type="ECO:0000313" key="2">
    <source>
        <dbReference type="EMBL" id="CDR33298.1"/>
    </source>
</evidence>
<name>A0A090D129_9BACT</name>
<reference evidence="2" key="1">
    <citation type="submission" date="2013-12" db="EMBL/GenBank/DDBJ databases">
        <authorList>
            <person name="Linke B."/>
        </authorList>
    </citation>
    <scope>NUCLEOTIDE SEQUENCE [LARGE SCALE GENOMIC DNA]</scope>
    <source>
        <strain evidence="2">CRIB-18</strain>
    </source>
</reference>
<gene>
    <name evidence="2" type="ORF">CSEC_0461</name>
</gene>
<dbReference type="Pfam" id="PF13649">
    <property type="entry name" value="Methyltransf_25"/>
    <property type="match status" value="1"/>
</dbReference>
<dbReference type="CDD" id="cd02440">
    <property type="entry name" value="AdoMet_MTases"/>
    <property type="match status" value="1"/>
</dbReference>
<accession>A0A090D129</accession>
<dbReference type="STRING" id="1437425.CSEC_0461"/>
<comment type="caution">
    <text evidence="2">The sequence shown here is derived from an EMBL/GenBank/DDBJ whole genome shotgun (WGS) entry which is preliminary data.</text>
</comment>
<dbReference type="GO" id="GO:0008168">
    <property type="term" value="F:methyltransferase activity"/>
    <property type="evidence" value="ECO:0007669"/>
    <property type="project" value="UniProtKB-KW"/>
</dbReference>
<dbReference type="AlphaFoldDB" id="A0A090D129"/>
<dbReference type="InterPro" id="IPR029063">
    <property type="entry name" value="SAM-dependent_MTases_sf"/>
</dbReference>
<dbReference type="EMBL" id="CCEJ010000003">
    <property type="protein sequence ID" value="CDR33298.1"/>
    <property type="molecule type" value="Genomic_DNA"/>
</dbReference>
<evidence type="ECO:0000259" key="1">
    <source>
        <dbReference type="Pfam" id="PF13649"/>
    </source>
</evidence>
<evidence type="ECO:0000313" key="3">
    <source>
        <dbReference type="Proteomes" id="UP000031552"/>
    </source>
</evidence>
<dbReference type="Proteomes" id="UP000031552">
    <property type="component" value="Unassembled WGS sequence"/>
</dbReference>
<dbReference type="eggNOG" id="COG3963">
    <property type="taxonomic scope" value="Bacteria"/>
</dbReference>
<protein>
    <submittedName>
        <fullName evidence="2">Methyltransferase</fullName>
    </submittedName>
</protein>
<dbReference type="GO" id="GO:0032259">
    <property type="term" value="P:methylation"/>
    <property type="evidence" value="ECO:0007669"/>
    <property type="project" value="UniProtKB-KW"/>
</dbReference>
<feature type="domain" description="Methyltransferase" evidence="1">
    <location>
        <begin position="72"/>
        <end position="162"/>
    </location>
</feature>
<proteinExistence type="predicted"/>
<dbReference type="InterPro" id="IPR041698">
    <property type="entry name" value="Methyltransf_25"/>
</dbReference>
<keyword evidence="2" id="KW-0808">Transferase</keyword>
<dbReference type="GO" id="GO:0003723">
    <property type="term" value="F:RNA binding"/>
    <property type="evidence" value="ECO:0007669"/>
    <property type="project" value="UniProtKB-KW"/>
</dbReference>
<dbReference type="SUPFAM" id="SSF53335">
    <property type="entry name" value="S-adenosyl-L-methionine-dependent methyltransferases"/>
    <property type="match status" value="1"/>
</dbReference>
<sequence length="243" mass="28415">MSLKMSGLKKAVHRFNHRIEKQVVKPVKDMASFFHHFIHYPKTIGAATPSSPFVGKAIAKKIDEIPFKNKRILEIGAGTGVITEHLLQHLEDGDHLDVIECVPELVKELRILVNNSPKRNQVTIHEKKVEDYFPEKPYHFIISGLPLTVFHPEQVKFFYQKLETELLAKEGLFTYYEYLALPELRLCAYSLCKKLKPELYNHFRRILKTKNDYLKHKPVEHNTIWLNFTPMKVIHVKNPLNVR</sequence>
<dbReference type="OrthoDB" id="9805585at2"/>